<keyword evidence="3" id="KW-1003">Cell membrane</keyword>
<feature type="transmembrane region" description="Helical" evidence="11">
    <location>
        <begin position="229"/>
        <end position="246"/>
    </location>
</feature>
<keyword evidence="7" id="KW-0249">Electron transport</keyword>
<dbReference type="GO" id="GO:0009055">
    <property type="term" value="F:electron transfer activity"/>
    <property type="evidence" value="ECO:0007669"/>
    <property type="project" value="InterPro"/>
</dbReference>
<dbReference type="GeneID" id="10360851"/>
<dbReference type="GO" id="GO:0020037">
    <property type="term" value="F:heme binding"/>
    <property type="evidence" value="ECO:0007669"/>
    <property type="project" value="TreeGrafter"/>
</dbReference>
<evidence type="ECO:0000313" key="13">
    <source>
        <dbReference type="Proteomes" id="UP000008138"/>
    </source>
</evidence>
<dbReference type="OrthoDB" id="24372at2157"/>
<dbReference type="GO" id="GO:0019646">
    <property type="term" value="P:aerobic electron transport chain"/>
    <property type="evidence" value="ECO:0007669"/>
    <property type="project" value="InterPro"/>
</dbReference>
<name>F2L164_THEU7</name>
<keyword evidence="8 11" id="KW-1133">Transmembrane helix</keyword>
<dbReference type="GO" id="GO:0046872">
    <property type="term" value="F:metal ion binding"/>
    <property type="evidence" value="ECO:0007669"/>
    <property type="project" value="UniProtKB-KW"/>
</dbReference>
<dbReference type="eggNOG" id="arCOG02720">
    <property type="taxonomic scope" value="Archaea"/>
</dbReference>
<dbReference type="GO" id="GO:0005886">
    <property type="term" value="C:plasma membrane"/>
    <property type="evidence" value="ECO:0007669"/>
    <property type="project" value="UniProtKB-SubCell"/>
</dbReference>
<keyword evidence="2" id="KW-0813">Transport</keyword>
<keyword evidence="5 11" id="KW-0812">Transmembrane</keyword>
<dbReference type="GO" id="GO:0070069">
    <property type="term" value="C:cytochrome complex"/>
    <property type="evidence" value="ECO:0007669"/>
    <property type="project" value="InterPro"/>
</dbReference>
<dbReference type="KEGG" id="tuz:TUZN_1324"/>
<feature type="transmembrane region" description="Helical" evidence="11">
    <location>
        <begin position="12"/>
        <end position="34"/>
    </location>
</feature>
<evidence type="ECO:0000256" key="1">
    <source>
        <dbReference type="ARBA" id="ARBA00004651"/>
    </source>
</evidence>
<feature type="transmembrane region" description="Helical" evidence="11">
    <location>
        <begin position="310"/>
        <end position="332"/>
    </location>
</feature>
<reference evidence="12 13" key="1">
    <citation type="journal article" date="2011" name="J. Bacteriol.">
        <title>Complete genome sequence of the thermoacidophilic crenarchaeon Thermoproteus uzoniensis 768-20.</title>
        <authorList>
            <person name="Mardanov A.V."/>
            <person name="Gumerov V.M."/>
            <person name="Beletsky A.V."/>
            <person name="Prokofeva M.I."/>
            <person name="Bonch-Osmolovskaya E.A."/>
            <person name="Ravin N.V."/>
            <person name="Skryabin K.G."/>
        </authorList>
    </citation>
    <scope>NUCLEOTIDE SEQUENCE [LARGE SCALE GENOMIC DNA]</scope>
    <source>
        <strain evidence="12 13">768-20</strain>
    </source>
</reference>
<evidence type="ECO:0000256" key="8">
    <source>
        <dbReference type="ARBA" id="ARBA00022989"/>
    </source>
</evidence>
<accession>F2L164</accession>
<dbReference type="STRING" id="999630.TUZN_1324"/>
<dbReference type="Proteomes" id="UP000008138">
    <property type="component" value="Chromosome"/>
</dbReference>
<keyword evidence="4" id="KW-0349">Heme</keyword>
<dbReference type="PANTHER" id="PTHR30365:SF14">
    <property type="entry name" value="CYTOCHROME BD MENAQUINOL OXIDASE SUBUNIT I-RELATED"/>
    <property type="match status" value="1"/>
</dbReference>
<keyword evidence="13" id="KW-1185">Reference proteome</keyword>
<dbReference type="PANTHER" id="PTHR30365">
    <property type="entry name" value="CYTOCHROME D UBIQUINOL OXIDASE"/>
    <property type="match status" value="1"/>
</dbReference>
<feature type="transmembrane region" description="Helical" evidence="11">
    <location>
        <begin position="386"/>
        <end position="410"/>
    </location>
</feature>
<feature type="transmembrane region" description="Helical" evidence="11">
    <location>
        <begin position="55"/>
        <end position="81"/>
    </location>
</feature>
<dbReference type="RefSeq" id="WP_013680136.1">
    <property type="nucleotide sequence ID" value="NC_015315.1"/>
</dbReference>
<protein>
    <submittedName>
        <fullName evidence="12">Cytochrome bd-type quinol oxidase subunit 1-like protein</fullName>
    </submittedName>
</protein>
<dbReference type="EMBL" id="CP002590">
    <property type="protein sequence ID" value="AEA12800.1"/>
    <property type="molecule type" value="Genomic_DNA"/>
</dbReference>
<comment type="subcellular location">
    <subcellularLocation>
        <location evidence="1">Cell membrane</location>
        <topology evidence="1">Multi-pass membrane protein</topology>
    </subcellularLocation>
</comment>
<keyword evidence="6" id="KW-0479">Metal-binding</keyword>
<dbReference type="Pfam" id="PF01654">
    <property type="entry name" value="Cyt_bd_oxida_I"/>
    <property type="match status" value="1"/>
</dbReference>
<evidence type="ECO:0000313" key="12">
    <source>
        <dbReference type="EMBL" id="AEA12800.1"/>
    </source>
</evidence>
<dbReference type="GO" id="GO:0016682">
    <property type="term" value="F:oxidoreductase activity, acting on diphenols and related substances as donors, oxygen as acceptor"/>
    <property type="evidence" value="ECO:0007669"/>
    <property type="project" value="TreeGrafter"/>
</dbReference>
<sequence length="422" mass="45748">MDALTAITVGLIAWAFAVHLPLVYTVLGLTWLLPTLELIGLRKGDDRYFDIAKSLSRYLIFTYAIGGVFGTIVTVFLAGLLPVFTNAAGVLLWPVWGVAIVFGVAISLPLIGFYYRSFGKMDDAKHIALGYGLAVVTSVIPAMFRLVFAFINYPLGVTAKPDPNSIVGFDLGVDLWQALGNPTYPPLLIATLAGAIAFTAVLISAVYTWRYAKTKDEHYKIGKEFGAKVGLIFGVIYALASVWYLYEVYQYSPTMAWSIFGSPPSYLPAQLQPVYQPTLNLSWLFYLDIILGVVVLAFLATALRSANAGLAMAAFVAVIALMDGAEILNGLAHLPYAIVPSPPIALALINAYGANFALQVADTLKVSTLITPQINSLVQLIGAQPWLLSFSLAMFVVFNLILLGGFYLVFTWRPKPQAAAQQ</sequence>
<keyword evidence="9" id="KW-0408">Iron</keyword>
<organism evidence="12 13">
    <name type="scientific">Thermoproteus uzoniensis (strain 768-20)</name>
    <dbReference type="NCBI Taxonomy" id="999630"/>
    <lineage>
        <taxon>Archaea</taxon>
        <taxon>Thermoproteota</taxon>
        <taxon>Thermoprotei</taxon>
        <taxon>Thermoproteales</taxon>
        <taxon>Thermoproteaceae</taxon>
        <taxon>Thermoproteus</taxon>
    </lineage>
</organism>
<evidence type="ECO:0000256" key="2">
    <source>
        <dbReference type="ARBA" id="ARBA00022448"/>
    </source>
</evidence>
<keyword evidence="10 11" id="KW-0472">Membrane</keyword>
<evidence type="ECO:0000256" key="7">
    <source>
        <dbReference type="ARBA" id="ARBA00022982"/>
    </source>
</evidence>
<dbReference type="AlphaFoldDB" id="F2L164"/>
<dbReference type="HOGENOM" id="CLU_658251_0_0_2"/>
<feature type="transmembrane region" description="Helical" evidence="11">
    <location>
        <begin position="93"/>
        <end position="115"/>
    </location>
</feature>
<dbReference type="InterPro" id="IPR002585">
    <property type="entry name" value="Cyt-d_ubiquinol_oxidase_su_1"/>
</dbReference>
<evidence type="ECO:0000256" key="9">
    <source>
        <dbReference type="ARBA" id="ARBA00023004"/>
    </source>
</evidence>
<reference key="2">
    <citation type="submission" date="2011-03" db="EMBL/GenBank/DDBJ databases">
        <title>Complete genome sequence of the thermoacidophilic crenarchaeon Thermoproteus uzoniensis 768-20.</title>
        <authorList>
            <person name="Mardanov A.V."/>
            <person name="Gumerov V.M."/>
            <person name="Beletsky A.V."/>
            <person name="Prokofeva M.I."/>
            <person name="Bonch-Osmolovskaya E.A."/>
            <person name="Ravin N.V."/>
            <person name="Skryabin K.G."/>
        </authorList>
    </citation>
    <scope>NUCLEOTIDE SEQUENCE</scope>
    <source>
        <strain>768-20</strain>
    </source>
</reference>
<evidence type="ECO:0000256" key="5">
    <source>
        <dbReference type="ARBA" id="ARBA00022692"/>
    </source>
</evidence>
<gene>
    <name evidence="12" type="ordered locus">TUZN_1324</name>
</gene>
<feature type="transmembrane region" description="Helical" evidence="11">
    <location>
        <begin position="187"/>
        <end position="209"/>
    </location>
</feature>
<evidence type="ECO:0000256" key="6">
    <source>
        <dbReference type="ARBA" id="ARBA00022723"/>
    </source>
</evidence>
<evidence type="ECO:0000256" key="3">
    <source>
        <dbReference type="ARBA" id="ARBA00022475"/>
    </source>
</evidence>
<evidence type="ECO:0000256" key="11">
    <source>
        <dbReference type="SAM" id="Phobius"/>
    </source>
</evidence>
<evidence type="ECO:0000256" key="10">
    <source>
        <dbReference type="ARBA" id="ARBA00023136"/>
    </source>
</evidence>
<evidence type="ECO:0000256" key="4">
    <source>
        <dbReference type="ARBA" id="ARBA00022617"/>
    </source>
</evidence>
<feature type="transmembrane region" description="Helical" evidence="11">
    <location>
        <begin position="283"/>
        <end position="303"/>
    </location>
</feature>
<feature type="transmembrane region" description="Helical" evidence="11">
    <location>
        <begin position="127"/>
        <end position="151"/>
    </location>
</feature>
<proteinExistence type="predicted"/>